<dbReference type="Gene3D" id="3.90.550.10">
    <property type="entry name" value="Spore Coat Polysaccharide Biosynthesis Protein SpsA, Chain A"/>
    <property type="match status" value="1"/>
</dbReference>
<sequence length="303" mass="34842">MNVSIVIPTYNRLPILEKCLFALENQKLNTNISNYEVIVVDDGSTDGTTSWINKNKANLPHVILFQQEHGGPALGRNLGVIKSKYEIIIFIDSDLIVLDNFINCHVEKLLDSWRKNDKKCFTYGSVVNTSNFLNPQIEKHKIMDTSFAYFATGNVAISKELILSVGLFDTSFSLYGWEDLELGERLKKIGTKLIKCPNAVGFHWHPPFNCEQIDSLITQEKERAKMALVFYKKHPNLRVRFMIQLTPLHNLLWQILCLGGLISVDRILPLLRFLVNTRRNRLALEILRIPLNMIYIKELTKSR</sequence>
<dbReference type="eggNOG" id="COG1216">
    <property type="taxonomic scope" value="Bacteria"/>
</dbReference>
<dbReference type="EMBL" id="JNAH01000004">
    <property type="protein sequence ID" value="KGF87747.1"/>
    <property type="molecule type" value="Genomic_DNA"/>
</dbReference>
<dbReference type="OrthoDB" id="8936324at2"/>
<dbReference type="STRING" id="59925.EU91_0780"/>
<reference evidence="3" key="1">
    <citation type="journal article" date="2014" name="Sci. Data">
        <title>Genomes of diverse isolates of the marine cyanobacterium Prochlorococcus.</title>
        <authorList>
            <person name="Biller S."/>
            <person name="Berube P."/>
            <person name="Thompson J."/>
            <person name="Kelly L."/>
            <person name="Roggensack S."/>
            <person name="Awad L."/>
            <person name="Roache-Johnson K."/>
            <person name="Ding H."/>
            <person name="Giovannoni S.J."/>
            <person name="Moore L.R."/>
            <person name="Chisholm S.W."/>
        </authorList>
    </citation>
    <scope>NUCLEOTIDE SEQUENCE [LARGE SCALE GENOMIC DNA]</scope>
    <source>
        <strain evidence="3">GP2</strain>
    </source>
</reference>
<proteinExistence type="predicted"/>
<evidence type="ECO:0000313" key="2">
    <source>
        <dbReference type="EMBL" id="KGF87747.1"/>
    </source>
</evidence>
<dbReference type="InterPro" id="IPR050834">
    <property type="entry name" value="Glycosyltransf_2"/>
</dbReference>
<accession>A0A0A1ZDT7</accession>
<dbReference type="CDD" id="cd00761">
    <property type="entry name" value="Glyco_tranf_GTA_type"/>
    <property type="match status" value="1"/>
</dbReference>
<dbReference type="Proteomes" id="UP000030598">
    <property type="component" value="Unassembled WGS sequence"/>
</dbReference>
<dbReference type="AlphaFoldDB" id="A0A0A1ZDT7"/>
<comment type="caution">
    <text evidence="2">The sequence shown here is derived from an EMBL/GenBank/DDBJ whole genome shotgun (WGS) entry which is preliminary data.</text>
</comment>
<dbReference type="InterPro" id="IPR029044">
    <property type="entry name" value="Nucleotide-diphossugar_trans"/>
</dbReference>
<dbReference type="GO" id="GO:0016740">
    <property type="term" value="F:transferase activity"/>
    <property type="evidence" value="ECO:0007669"/>
    <property type="project" value="UniProtKB-KW"/>
</dbReference>
<dbReference type="RefSeq" id="WP_032524294.1">
    <property type="nucleotide sequence ID" value="NZ_CP138934.1"/>
</dbReference>
<keyword evidence="2" id="KW-0808">Transferase</keyword>
<feature type="domain" description="Glycosyltransferase 2-like" evidence="1">
    <location>
        <begin position="4"/>
        <end position="126"/>
    </location>
</feature>
<name>A0A0A1ZDT7_PROMR</name>
<gene>
    <name evidence="2" type="ORF">EU91_0780</name>
</gene>
<protein>
    <submittedName>
        <fullName evidence="2">Glycosyltransferase</fullName>
    </submittedName>
</protein>
<dbReference type="PANTHER" id="PTHR43685:SF3">
    <property type="entry name" value="SLR2126 PROTEIN"/>
    <property type="match status" value="1"/>
</dbReference>
<dbReference type="PANTHER" id="PTHR43685">
    <property type="entry name" value="GLYCOSYLTRANSFERASE"/>
    <property type="match status" value="1"/>
</dbReference>
<dbReference type="SUPFAM" id="SSF53448">
    <property type="entry name" value="Nucleotide-diphospho-sugar transferases"/>
    <property type="match status" value="1"/>
</dbReference>
<evidence type="ECO:0000313" key="3">
    <source>
        <dbReference type="Proteomes" id="UP000030598"/>
    </source>
</evidence>
<evidence type="ECO:0000259" key="1">
    <source>
        <dbReference type="Pfam" id="PF00535"/>
    </source>
</evidence>
<dbReference type="Pfam" id="PF00535">
    <property type="entry name" value="Glycos_transf_2"/>
    <property type="match status" value="1"/>
</dbReference>
<dbReference type="InterPro" id="IPR001173">
    <property type="entry name" value="Glyco_trans_2-like"/>
</dbReference>
<organism evidence="2 3">
    <name type="scientific">Prochlorococcus marinus str. GP2</name>
    <dbReference type="NCBI Taxonomy" id="59925"/>
    <lineage>
        <taxon>Bacteria</taxon>
        <taxon>Bacillati</taxon>
        <taxon>Cyanobacteriota</taxon>
        <taxon>Cyanophyceae</taxon>
        <taxon>Synechococcales</taxon>
        <taxon>Prochlorococcaceae</taxon>
        <taxon>Prochlorococcus</taxon>
    </lineage>
</organism>